<dbReference type="InterPro" id="IPR013786">
    <property type="entry name" value="AcylCoA_DH/ox_N"/>
</dbReference>
<comment type="catalytic activity">
    <reaction evidence="6">
        <text>3-(methylsulfanyl)propanoyl-CoA + oxidized [electron-transfer flavoprotein] + H(+) = 3-(methylsulfanyl)acryloyl-CoA + reduced [electron-transfer flavoprotein]</text>
        <dbReference type="Rhea" id="RHEA:52612"/>
        <dbReference type="Rhea" id="RHEA-COMP:10685"/>
        <dbReference type="Rhea" id="RHEA-COMP:10686"/>
        <dbReference type="ChEBI" id="CHEBI:15378"/>
        <dbReference type="ChEBI" id="CHEBI:57692"/>
        <dbReference type="ChEBI" id="CHEBI:58307"/>
        <dbReference type="ChEBI" id="CHEBI:82815"/>
        <dbReference type="ChEBI" id="CHEBI:84994"/>
        <dbReference type="EC" id="1.3.99.41"/>
    </reaction>
    <physiologicalReaction direction="left-to-right" evidence="6">
        <dbReference type="Rhea" id="RHEA:52613"/>
    </physiologicalReaction>
</comment>
<dbReference type="Pfam" id="PF02771">
    <property type="entry name" value="Acyl-CoA_dh_N"/>
    <property type="match status" value="1"/>
</dbReference>
<dbReference type="InterPro" id="IPR009075">
    <property type="entry name" value="AcylCo_DH/oxidase_C"/>
</dbReference>
<protein>
    <recommendedName>
        <fullName evidence="9">3-methylmercaptopropionyl-CoA dehydrogenase</fullName>
        <ecNumber evidence="8">1.3.99.41</ecNumber>
    </recommendedName>
</protein>
<dbReference type="EMBL" id="VCBC01000003">
    <property type="protein sequence ID" value="TLU67330.1"/>
    <property type="molecule type" value="Genomic_DNA"/>
</dbReference>
<dbReference type="PANTHER" id="PTHR42803:SF1">
    <property type="entry name" value="BROAD-SPECIFICITY LINEAR ACYL-COA DEHYDROGENASE FADE5"/>
    <property type="match status" value="1"/>
</dbReference>
<dbReference type="RefSeq" id="WP_138318612.1">
    <property type="nucleotide sequence ID" value="NZ_VCBC01000003.1"/>
</dbReference>
<keyword evidence="16" id="KW-1185">Reference proteome</keyword>
<dbReference type="InterPro" id="IPR036250">
    <property type="entry name" value="AcylCo_DH-like_C"/>
</dbReference>
<dbReference type="Gene3D" id="2.40.110.10">
    <property type="entry name" value="Butyryl-CoA Dehydrogenase, subunit A, domain 2"/>
    <property type="match status" value="1"/>
</dbReference>
<evidence type="ECO:0000256" key="2">
    <source>
        <dbReference type="ARBA" id="ARBA00009347"/>
    </source>
</evidence>
<dbReference type="OrthoDB" id="9807883at2"/>
<evidence type="ECO:0000259" key="11">
    <source>
        <dbReference type="Pfam" id="PF00441"/>
    </source>
</evidence>
<evidence type="ECO:0000256" key="3">
    <source>
        <dbReference type="ARBA" id="ARBA00022630"/>
    </source>
</evidence>
<keyword evidence="5 10" id="KW-0560">Oxidoreductase</keyword>
<dbReference type="Pfam" id="PF00441">
    <property type="entry name" value="Acyl-CoA_dh_1"/>
    <property type="match status" value="1"/>
</dbReference>
<comment type="function">
    <text evidence="7">Involved in the assimilation of dimethylsulphoniopropionate (DMSP), an important compound in the fixation of carbon in marine phytoplankton, by mediating the conversion of 3-(methylthio)propanoyl-CoA (MMPA-CoA) to 3-(methylthio)acryloyl-CoA (MTA-CoA).</text>
</comment>
<dbReference type="FunFam" id="2.40.110.10:FF:000031">
    <property type="entry name" value="Acyl-CoA dehydrogenase, putative"/>
    <property type="match status" value="1"/>
</dbReference>
<gene>
    <name evidence="15" type="ORF">FE810_03335</name>
</gene>
<dbReference type="SUPFAM" id="SSF47203">
    <property type="entry name" value="Acyl-CoA dehydrogenase C-terminal domain-like"/>
    <property type="match status" value="1"/>
</dbReference>
<dbReference type="InterPro" id="IPR046373">
    <property type="entry name" value="Acyl-CoA_Oxase/DH_mid-dom_sf"/>
</dbReference>
<evidence type="ECO:0000259" key="13">
    <source>
        <dbReference type="Pfam" id="PF02771"/>
    </source>
</evidence>
<evidence type="ECO:0000256" key="5">
    <source>
        <dbReference type="ARBA" id="ARBA00023002"/>
    </source>
</evidence>
<comment type="similarity">
    <text evidence="2 10">Belongs to the acyl-CoA dehydrogenase family.</text>
</comment>
<dbReference type="InterPro" id="IPR009100">
    <property type="entry name" value="AcylCoA_DH/oxidase_NM_dom_sf"/>
</dbReference>
<dbReference type="Pfam" id="PF12806">
    <property type="entry name" value="Acyl-CoA_dh_C"/>
    <property type="match status" value="1"/>
</dbReference>
<dbReference type="InterPro" id="IPR025878">
    <property type="entry name" value="Acyl-CoA_dh-like_C_dom"/>
</dbReference>
<dbReference type="Proteomes" id="UP000307790">
    <property type="component" value="Unassembled WGS sequence"/>
</dbReference>
<evidence type="ECO:0000259" key="12">
    <source>
        <dbReference type="Pfam" id="PF02770"/>
    </source>
</evidence>
<evidence type="ECO:0000313" key="15">
    <source>
        <dbReference type="EMBL" id="TLU67330.1"/>
    </source>
</evidence>
<feature type="domain" description="Acyl-CoA dehydrogenase/oxidase N-terminal" evidence="13">
    <location>
        <begin position="38"/>
        <end position="159"/>
    </location>
</feature>
<dbReference type="EC" id="1.3.99.41" evidence="8"/>
<sequence length="592" mass="64338">MAEYSVALDDMNFLLFDVFQADKMWQDLPELAESIDKDTAQAILQECAKISEQEIASISRQGDEIGVQFNDGSVTTPAGFKQAFDTYAEGGWIGLGGDINYGGMGMPKMLTALQEEIVCGADMSFSLYPGLTTGAALSLSAHGSEALKEKYLPRMYSGEWTGTMCLTEAHAGTDLGIIRTKAVPQDDGSYSLTGGKIFITGGEQDLTENIIHLVLAKLPDAPKGPKGISLFLVPKFNVNADGSLGERNGVSCGSVEHKMGIHASATCVINLDDAKGYLVGELNKGLAAMFTMMNYERIGVGIQGLGAGVRSYQNALEYAKDRLQSRSVTGPKSPEKEADSIMVHADVRRMLLSMKAMNEGNRALGMYISQQLDLSKYGSGEEQLKGEALTALMTPLAKAFFTDVGLENTITGQQVLGGHGYVREWGQEQLVRDCRIAQIYEGTNGIQAMDLIGRKLAANRGEFMKLFVADVRSFIEENSSSEMAEFIAPLSESIDDLELLTQDILVAAAKDPNQLGSAACDYLHVFGYTAVGFMWARMALAALPKFETDDFCKAKVHTARYFFARLLPRRLSLMASARSAAEHLYNLDDELF</sequence>
<evidence type="ECO:0000256" key="4">
    <source>
        <dbReference type="ARBA" id="ARBA00022827"/>
    </source>
</evidence>
<evidence type="ECO:0000256" key="8">
    <source>
        <dbReference type="ARBA" id="ARBA00066694"/>
    </source>
</evidence>
<evidence type="ECO:0000256" key="7">
    <source>
        <dbReference type="ARBA" id="ARBA00058683"/>
    </source>
</evidence>
<evidence type="ECO:0000256" key="9">
    <source>
        <dbReference type="ARBA" id="ARBA00069043"/>
    </source>
</evidence>
<dbReference type="PANTHER" id="PTHR42803">
    <property type="entry name" value="ACYL-COA DEHYDROGENASE"/>
    <property type="match status" value="1"/>
</dbReference>
<feature type="domain" description="Acyl-CoA dehydrogenase/oxidase C-terminal" evidence="11">
    <location>
        <begin position="283"/>
        <end position="451"/>
    </location>
</feature>
<keyword evidence="3 10" id="KW-0285">Flavoprotein</keyword>
<evidence type="ECO:0000259" key="14">
    <source>
        <dbReference type="Pfam" id="PF12806"/>
    </source>
</evidence>
<dbReference type="AlphaFoldDB" id="A0A5R9IP90"/>
<dbReference type="Pfam" id="PF02770">
    <property type="entry name" value="Acyl-CoA_dh_M"/>
    <property type="match status" value="1"/>
</dbReference>
<reference evidence="15 16" key="1">
    <citation type="submission" date="2019-05" db="EMBL/GenBank/DDBJ databases">
        <title>Genome sequences of Thalassotalea litorea 1K03283.</title>
        <authorList>
            <person name="Zhang D."/>
        </authorList>
    </citation>
    <scope>NUCLEOTIDE SEQUENCE [LARGE SCALE GENOMIC DNA]</scope>
    <source>
        <strain evidence="15 16">MCCC 1K03283</strain>
    </source>
</reference>
<dbReference type="InterPro" id="IPR006091">
    <property type="entry name" value="Acyl-CoA_Oxase/DH_mid-dom"/>
</dbReference>
<accession>A0A5R9IP90</accession>
<organism evidence="15 16">
    <name type="scientific">Thalassotalea litorea</name>
    <dbReference type="NCBI Taxonomy" id="2020715"/>
    <lineage>
        <taxon>Bacteria</taxon>
        <taxon>Pseudomonadati</taxon>
        <taxon>Pseudomonadota</taxon>
        <taxon>Gammaproteobacteria</taxon>
        <taxon>Alteromonadales</taxon>
        <taxon>Colwelliaceae</taxon>
        <taxon>Thalassotalea</taxon>
    </lineage>
</organism>
<evidence type="ECO:0000313" key="16">
    <source>
        <dbReference type="Proteomes" id="UP000307790"/>
    </source>
</evidence>
<evidence type="ECO:0000256" key="1">
    <source>
        <dbReference type="ARBA" id="ARBA00001974"/>
    </source>
</evidence>
<evidence type="ECO:0000256" key="10">
    <source>
        <dbReference type="RuleBase" id="RU362125"/>
    </source>
</evidence>
<comment type="caution">
    <text evidence="15">The sequence shown here is derived from an EMBL/GenBank/DDBJ whole genome shotgun (WGS) entry which is preliminary data.</text>
</comment>
<name>A0A5R9IP90_9GAMM</name>
<dbReference type="GO" id="GO:0050660">
    <property type="term" value="F:flavin adenine dinucleotide binding"/>
    <property type="evidence" value="ECO:0007669"/>
    <property type="project" value="InterPro"/>
</dbReference>
<keyword evidence="4 10" id="KW-0274">FAD</keyword>
<dbReference type="InterPro" id="IPR052166">
    <property type="entry name" value="Diverse_Acyl-CoA_DH"/>
</dbReference>
<feature type="domain" description="Acyl-CoA oxidase/dehydrogenase middle" evidence="12">
    <location>
        <begin position="164"/>
        <end position="273"/>
    </location>
</feature>
<dbReference type="GO" id="GO:0016627">
    <property type="term" value="F:oxidoreductase activity, acting on the CH-CH group of donors"/>
    <property type="evidence" value="ECO:0007669"/>
    <property type="project" value="InterPro"/>
</dbReference>
<evidence type="ECO:0000256" key="6">
    <source>
        <dbReference type="ARBA" id="ARBA00051388"/>
    </source>
</evidence>
<dbReference type="Gene3D" id="1.20.140.10">
    <property type="entry name" value="Butyryl-CoA Dehydrogenase, subunit A, domain 3"/>
    <property type="match status" value="1"/>
</dbReference>
<feature type="domain" description="Acetyl-CoA dehydrogenase-like C-terminal" evidence="14">
    <location>
        <begin position="467"/>
        <end position="587"/>
    </location>
</feature>
<dbReference type="SUPFAM" id="SSF56645">
    <property type="entry name" value="Acyl-CoA dehydrogenase NM domain-like"/>
    <property type="match status" value="1"/>
</dbReference>
<proteinExistence type="inferred from homology"/>
<comment type="cofactor">
    <cofactor evidence="1 10">
        <name>FAD</name>
        <dbReference type="ChEBI" id="CHEBI:57692"/>
    </cofactor>
</comment>
<dbReference type="Gene3D" id="1.10.540.10">
    <property type="entry name" value="Acyl-CoA dehydrogenase/oxidase, N-terminal domain"/>
    <property type="match status" value="1"/>
</dbReference>
<dbReference type="InterPro" id="IPR037069">
    <property type="entry name" value="AcylCoA_DH/ox_N_sf"/>
</dbReference>